<dbReference type="GO" id="GO:0006457">
    <property type="term" value="P:protein folding"/>
    <property type="evidence" value="ECO:0007669"/>
    <property type="project" value="InterPro"/>
</dbReference>
<dbReference type="EMBL" id="OX459118">
    <property type="protein sequence ID" value="CAI9088332.1"/>
    <property type="molecule type" value="Genomic_DNA"/>
</dbReference>
<keyword evidence="6" id="KW-0809">Transit peptide</keyword>
<dbReference type="Gene3D" id="2.30.22.10">
    <property type="entry name" value="Head domain of nucleotide exchange factor GrpE"/>
    <property type="match status" value="1"/>
</dbReference>
<keyword evidence="5" id="KW-0067">ATP-binding</keyword>
<proteinExistence type="inferred from homology"/>
<dbReference type="GO" id="GO:0005524">
    <property type="term" value="F:ATP binding"/>
    <property type="evidence" value="ECO:0007669"/>
    <property type="project" value="UniProtKB-KW"/>
</dbReference>
<dbReference type="Pfam" id="PF01025">
    <property type="entry name" value="GrpE"/>
    <property type="match status" value="1"/>
</dbReference>
<dbReference type="AlphaFoldDB" id="A0AAV1C0N9"/>
<dbReference type="FunFam" id="2.30.22.10:FF:000002">
    <property type="entry name" value="GrpE protein homolog"/>
    <property type="match status" value="1"/>
</dbReference>
<comment type="subunit">
    <text evidence="9">Probable component of the PAM complex, at least composed of SSC1 (mtHsp70), MGE1, TIM44, PAM16/TIM16, PAM17 and PAM18/TIM14. Interacts with SSQ1.</text>
</comment>
<dbReference type="GO" id="GO:0001405">
    <property type="term" value="C:PAM complex, Tim23 associated import motor"/>
    <property type="evidence" value="ECO:0007669"/>
    <property type="project" value="TreeGrafter"/>
</dbReference>
<comment type="similarity">
    <text evidence="2 11">Belongs to the GrpE family.</text>
</comment>
<dbReference type="InterPro" id="IPR000740">
    <property type="entry name" value="GrpE"/>
</dbReference>
<keyword evidence="4" id="KW-0547">Nucleotide-binding</keyword>
<evidence type="ECO:0000313" key="15">
    <source>
        <dbReference type="Proteomes" id="UP001161247"/>
    </source>
</evidence>
<dbReference type="Gene3D" id="3.90.20.20">
    <property type="match status" value="1"/>
</dbReference>
<dbReference type="HAMAP" id="MF_01151">
    <property type="entry name" value="GrpE"/>
    <property type="match status" value="1"/>
</dbReference>
<accession>A0AAV1C0N9</accession>
<dbReference type="Proteomes" id="UP001161247">
    <property type="component" value="Chromosome 1"/>
</dbReference>
<keyword evidence="3" id="KW-0479">Metal-binding</keyword>
<organism evidence="14 15">
    <name type="scientific">Oldenlandia corymbosa var. corymbosa</name>
    <dbReference type="NCBI Taxonomy" id="529605"/>
    <lineage>
        <taxon>Eukaryota</taxon>
        <taxon>Viridiplantae</taxon>
        <taxon>Streptophyta</taxon>
        <taxon>Embryophyta</taxon>
        <taxon>Tracheophyta</taxon>
        <taxon>Spermatophyta</taxon>
        <taxon>Magnoliopsida</taxon>
        <taxon>eudicotyledons</taxon>
        <taxon>Gunneridae</taxon>
        <taxon>Pentapetalae</taxon>
        <taxon>asterids</taxon>
        <taxon>lamiids</taxon>
        <taxon>Gentianales</taxon>
        <taxon>Rubiaceae</taxon>
        <taxon>Rubioideae</taxon>
        <taxon>Spermacoceae</taxon>
        <taxon>Hedyotis-Oldenlandia complex</taxon>
        <taxon>Oldenlandia</taxon>
    </lineage>
</organism>
<dbReference type="PROSITE" id="PS01071">
    <property type="entry name" value="GRPE"/>
    <property type="match status" value="1"/>
</dbReference>
<dbReference type="GO" id="GO:0000774">
    <property type="term" value="F:adenyl-nucleotide exchange factor activity"/>
    <property type="evidence" value="ECO:0007669"/>
    <property type="project" value="InterPro"/>
</dbReference>
<protein>
    <recommendedName>
        <fullName evidence="10">GrpE protein homolog</fullName>
    </recommendedName>
</protein>
<dbReference type="GO" id="GO:0030150">
    <property type="term" value="P:protein import into mitochondrial matrix"/>
    <property type="evidence" value="ECO:0007669"/>
    <property type="project" value="TreeGrafter"/>
</dbReference>
<evidence type="ECO:0000256" key="2">
    <source>
        <dbReference type="ARBA" id="ARBA00009054"/>
    </source>
</evidence>
<comment type="subcellular location">
    <subcellularLocation>
        <location evidence="1 10">Mitochondrion matrix</location>
    </subcellularLocation>
</comment>
<evidence type="ECO:0000256" key="4">
    <source>
        <dbReference type="ARBA" id="ARBA00022741"/>
    </source>
</evidence>
<dbReference type="SUPFAM" id="SSF51064">
    <property type="entry name" value="Head domain of nucleotide exchange factor GrpE"/>
    <property type="match status" value="1"/>
</dbReference>
<feature type="region of interest" description="Disordered" evidence="13">
    <location>
        <begin position="73"/>
        <end position="117"/>
    </location>
</feature>
<evidence type="ECO:0000256" key="10">
    <source>
        <dbReference type="RuleBase" id="RU000640"/>
    </source>
</evidence>
<comment type="function">
    <text evidence="10">Essential component of the PAM complex, a complex required for the translocation of transit peptide-containing proteins from the inner membrane into the mitochondrial matrix in an ATP-dependent manner.</text>
</comment>
<evidence type="ECO:0000256" key="11">
    <source>
        <dbReference type="RuleBase" id="RU004478"/>
    </source>
</evidence>
<reference evidence="14" key="1">
    <citation type="submission" date="2023-03" db="EMBL/GenBank/DDBJ databases">
        <authorList>
            <person name="Julca I."/>
        </authorList>
    </citation>
    <scope>NUCLEOTIDE SEQUENCE</scope>
</reference>
<gene>
    <name evidence="14" type="ORF">OLC1_LOCUS932</name>
</gene>
<evidence type="ECO:0000256" key="8">
    <source>
        <dbReference type="ARBA" id="ARBA00023186"/>
    </source>
</evidence>
<dbReference type="GO" id="GO:0046872">
    <property type="term" value="F:metal ion binding"/>
    <property type="evidence" value="ECO:0007669"/>
    <property type="project" value="UniProtKB-KW"/>
</dbReference>
<dbReference type="GO" id="GO:0051082">
    <property type="term" value="F:unfolded protein binding"/>
    <property type="evidence" value="ECO:0007669"/>
    <property type="project" value="TreeGrafter"/>
</dbReference>
<feature type="compositionally biased region" description="Basic and acidic residues" evidence="13">
    <location>
        <begin position="81"/>
        <end position="97"/>
    </location>
</feature>
<sequence>MLAGRIGARSTRILFSQCRSSVPLLIRQKQPSSAGSPAFFYQYHSLVEKVVPGQVSLLHHSFLGGSPFQRFGISSSASPQENEKDAAQSSAEHDDSAKTSAETESSASKDDKDLSDSEVELSEVELVKVLAEKEEQLNLKVKEIQEMKEKALRTYAEMQNSMDRTKRDAENMKKFAIQDFVKNLLDVADNLGRASSAVKGNFLKIDESKDTVGAVPLLRTLLQGVEMTDKQLSEVFRKYGVQKYDPLDEEFDPNKHNAVFEVPDSSKPPGTIAAVLKAGYTLHDRVLRPAEVGVRRAVETEADQGSKN</sequence>
<evidence type="ECO:0000256" key="9">
    <source>
        <dbReference type="ARBA" id="ARBA00063669"/>
    </source>
</evidence>
<keyword evidence="12" id="KW-0175">Coiled coil</keyword>
<keyword evidence="8 10" id="KW-0143">Chaperone</keyword>
<name>A0AAV1C0N9_OLDCO</name>
<dbReference type="FunFam" id="3.90.20.20:FF:000005">
    <property type="entry name" value="GrpE protein homolog"/>
    <property type="match status" value="1"/>
</dbReference>
<dbReference type="CDD" id="cd00446">
    <property type="entry name" value="GrpE"/>
    <property type="match status" value="1"/>
</dbReference>
<evidence type="ECO:0000256" key="5">
    <source>
        <dbReference type="ARBA" id="ARBA00022840"/>
    </source>
</evidence>
<evidence type="ECO:0000256" key="1">
    <source>
        <dbReference type="ARBA" id="ARBA00004305"/>
    </source>
</evidence>
<evidence type="ECO:0000256" key="13">
    <source>
        <dbReference type="SAM" id="MobiDB-lite"/>
    </source>
</evidence>
<dbReference type="SUPFAM" id="SSF58014">
    <property type="entry name" value="Coiled-coil domain of nucleotide exchange factor GrpE"/>
    <property type="match status" value="1"/>
</dbReference>
<dbReference type="GO" id="GO:0042803">
    <property type="term" value="F:protein homodimerization activity"/>
    <property type="evidence" value="ECO:0007669"/>
    <property type="project" value="InterPro"/>
</dbReference>
<evidence type="ECO:0000256" key="12">
    <source>
        <dbReference type="SAM" id="Coils"/>
    </source>
</evidence>
<dbReference type="InterPro" id="IPR013805">
    <property type="entry name" value="GrpE_CC"/>
</dbReference>
<feature type="coiled-coil region" evidence="12">
    <location>
        <begin position="127"/>
        <end position="168"/>
    </location>
</feature>
<keyword evidence="7 10" id="KW-0496">Mitochondrion</keyword>
<evidence type="ECO:0000256" key="6">
    <source>
        <dbReference type="ARBA" id="ARBA00022946"/>
    </source>
</evidence>
<keyword evidence="15" id="KW-1185">Reference proteome</keyword>
<dbReference type="InterPro" id="IPR009012">
    <property type="entry name" value="GrpE_head"/>
</dbReference>
<dbReference type="PANTHER" id="PTHR21237:SF23">
    <property type="entry name" value="GRPE PROTEIN HOMOLOG, MITOCHONDRIAL"/>
    <property type="match status" value="1"/>
</dbReference>
<evidence type="ECO:0000256" key="7">
    <source>
        <dbReference type="ARBA" id="ARBA00023128"/>
    </source>
</evidence>
<dbReference type="PRINTS" id="PR00773">
    <property type="entry name" value="GRPEPROTEIN"/>
</dbReference>
<dbReference type="PANTHER" id="PTHR21237">
    <property type="entry name" value="GRPE PROTEIN"/>
    <property type="match status" value="1"/>
</dbReference>
<evidence type="ECO:0000256" key="3">
    <source>
        <dbReference type="ARBA" id="ARBA00022723"/>
    </source>
</evidence>
<evidence type="ECO:0000313" key="14">
    <source>
        <dbReference type="EMBL" id="CAI9088332.1"/>
    </source>
</evidence>
<dbReference type="GO" id="GO:0051087">
    <property type="term" value="F:protein-folding chaperone binding"/>
    <property type="evidence" value="ECO:0007669"/>
    <property type="project" value="InterPro"/>
</dbReference>